<protein>
    <submittedName>
        <fullName evidence="2">Uncharacterized protein</fullName>
    </submittedName>
</protein>
<keyword evidence="3" id="KW-1185">Reference proteome</keyword>
<dbReference type="Proteomes" id="UP000028524">
    <property type="component" value="Unassembled WGS sequence"/>
</dbReference>
<name>A0A084QSJ2_STAC4</name>
<sequence>MEDPVTWANRGELAMEYPPAPVASESISFRAALQVPHRPAESFTLSACNFAPQPHGRQTRVHAAAMAGCSSASWGLVEKLGVRDFYWLVFLLGSDKPAFNRPAPKVAASPLRPVAKRAGSWSADLVPALSSSAPCSLRSHAASRVTGQNSILTSARPSLAAQAMSPSQKRNSDPISTSTDCRAPYEIRLRCRSEDHVSCVDVGFRHALDAQRPAQQDSPRRYTAPGALWEEMRRFPKGRRLRSDLAKDESAVVDVDNGWKRPYGVDGILHCKVT</sequence>
<feature type="region of interest" description="Disordered" evidence="1">
    <location>
        <begin position="158"/>
        <end position="178"/>
    </location>
</feature>
<dbReference type="EMBL" id="KL660323">
    <property type="protein sequence ID" value="KFA66927.1"/>
    <property type="molecule type" value="Genomic_DNA"/>
</dbReference>
<organism evidence="2 3">
    <name type="scientific">Stachybotrys chlorohalonatus (strain IBT 40285)</name>
    <dbReference type="NCBI Taxonomy" id="1283841"/>
    <lineage>
        <taxon>Eukaryota</taxon>
        <taxon>Fungi</taxon>
        <taxon>Dikarya</taxon>
        <taxon>Ascomycota</taxon>
        <taxon>Pezizomycotina</taxon>
        <taxon>Sordariomycetes</taxon>
        <taxon>Hypocreomycetidae</taxon>
        <taxon>Hypocreales</taxon>
        <taxon>Stachybotryaceae</taxon>
        <taxon>Stachybotrys</taxon>
    </lineage>
</organism>
<evidence type="ECO:0000313" key="3">
    <source>
        <dbReference type="Proteomes" id="UP000028524"/>
    </source>
</evidence>
<proteinExistence type="predicted"/>
<dbReference type="HOGENOM" id="CLU_1016258_0_0_1"/>
<dbReference type="AlphaFoldDB" id="A0A084QSJ2"/>
<accession>A0A084QSJ2</accession>
<dbReference type="InParanoid" id="A0A084QSJ2"/>
<evidence type="ECO:0000313" key="2">
    <source>
        <dbReference type="EMBL" id="KFA66927.1"/>
    </source>
</evidence>
<evidence type="ECO:0000256" key="1">
    <source>
        <dbReference type="SAM" id="MobiDB-lite"/>
    </source>
</evidence>
<feature type="compositionally biased region" description="Polar residues" evidence="1">
    <location>
        <begin position="164"/>
        <end position="178"/>
    </location>
</feature>
<gene>
    <name evidence="2" type="ORF">S40285_09977</name>
</gene>
<reference evidence="2 3" key="1">
    <citation type="journal article" date="2014" name="BMC Genomics">
        <title>Comparative genome sequencing reveals chemotype-specific gene clusters in the toxigenic black mold Stachybotrys.</title>
        <authorList>
            <person name="Semeiks J."/>
            <person name="Borek D."/>
            <person name="Otwinowski Z."/>
            <person name="Grishin N.V."/>
        </authorList>
    </citation>
    <scope>NUCLEOTIDE SEQUENCE [LARGE SCALE GENOMIC DNA]</scope>
    <source>
        <strain evidence="2 3">IBT 40285</strain>
    </source>
</reference>